<sequence length="422" mass="44587">NVKIQLPAITQKDADDIIFGIKNDIDFIAASFVRKPADVLAIREVLENNGGERVKIISKIENQEGVDNMADILAVSDGIMVARGDLGVEIPTEEMPLVQKNMIKLCNEEAKVVITATQMLDSMIRNPRPTRAEVTDVANAIIDGTDAIMLSGETAAGKYPLEAVKTMAKIARAVEGSFDYSMILKQKKSVKQVSVTNAISHATSTTAIDLNAKAIIASTSGGYTARMISSYRPASPIIATTNDKKTYYQTVLFWGVYPLLTPEMKTAEDIINVSVEEAMNKKLIEVGDLVVITAGVPVGKSGSTNLLRIHIASQTLAKGIGIGNGNVSGVARIAKGAETKINKGEILVATTTDKDMIEQIRNAAAVVTEVGGLTSHAAIVGLSLGIPVVVSAQGILEKIVDGEVITVDSATGIVYGGAVKTV</sequence>
<evidence type="ECO:0000256" key="4">
    <source>
        <dbReference type="ARBA" id="ARBA00008663"/>
    </source>
</evidence>
<evidence type="ECO:0000259" key="16">
    <source>
        <dbReference type="Pfam" id="PF00224"/>
    </source>
</evidence>
<evidence type="ECO:0000256" key="8">
    <source>
        <dbReference type="ARBA" id="ARBA00022741"/>
    </source>
</evidence>
<feature type="domain" description="Pyruvate kinase C-terminal" evidence="18">
    <location>
        <begin position="197"/>
        <end position="310"/>
    </location>
</feature>
<dbReference type="SUPFAM" id="SSF51621">
    <property type="entry name" value="Phosphoenolpyruvate/pyruvate domain"/>
    <property type="match status" value="1"/>
</dbReference>
<dbReference type="GO" id="GO:0005524">
    <property type="term" value="F:ATP binding"/>
    <property type="evidence" value="ECO:0007669"/>
    <property type="project" value="UniProtKB-KW"/>
</dbReference>
<keyword evidence="20" id="KW-1185">Reference proteome</keyword>
<dbReference type="GO" id="GO:0004743">
    <property type="term" value="F:pyruvate kinase activity"/>
    <property type="evidence" value="ECO:0007669"/>
    <property type="project" value="UniProtKB-UniRule"/>
</dbReference>
<dbReference type="FunFam" id="3.20.20.60:FF:000001">
    <property type="entry name" value="Pyruvate kinase"/>
    <property type="match status" value="1"/>
</dbReference>
<evidence type="ECO:0000313" key="20">
    <source>
        <dbReference type="Proteomes" id="UP000093352"/>
    </source>
</evidence>
<organism evidence="19 20">
    <name type="scientific">Criibacterium bergeronii</name>
    <dbReference type="NCBI Taxonomy" id="1871336"/>
    <lineage>
        <taxon>Bacteria</taxon>
        <taxon>Bacillati</taxon>
        <taxon>Bacillota</taxon>
        <taxon>Clostridia</taxon>
        <taxon>Peptostreptococcales</taxon>
        <taxon>Filifactoraceae</taxon>
        <taxon>Criibacterium</taxon>
    </lineage>
</organism>
<dbReference type="Gene3D" id="3.50.30.10">
    <property type="entry name" value="Phosphohistidine domain"/>
    <property type="match status" value="1"/>
</dbReference>
<dbReference type="PRINTS" id="PR01050">
    <property type="entry name" value="PYRUVTKNASE"/>
</dbReference>
<dbReference type="Proteomes" id="UP000093352">
    <property type="component" value="Unassembled WGS sequence"/>
</dbReference>
<dbReference type="EC" id="2.7.1.40" evidence="5 14"/>
<keyword evidence="8" id="KW-0547">Nucleotide-binding</keyword>
<dbReference type="SUPFAM" id="SSF52935">
    <property type="entry name" value="PK C-terminal domain-like"/>
    <property type="match status" value="1"/>
</dbReference>
<evidence type="ECO:0000256" key="12">
    <source>
        <dbReference type="ARBA" id="ARBA00023152"/>
    </source>
</evidence>
<dbReference type="GO" id="GO:0030955">
    <property type="term" value="F:potassium ion binding"/>
    <property type="evidence" value="ECO:0007669"/>
    <property type="project" value="UniProtKB-UniRule"/>
</dbReference>
<dbReference type="InterPro" id="IPR036918">
    <property type="entry name" value="Pyrv_Knase_C_sf"/>
</dbReference>
<keyword evidence="10" id="KW-0067">ATP-binding</keyword>
<dbReference type="GO" id="GO:0000287">
    <property type="term" value="F:magnesium ion binding"/>
    <property type="evidence" value="ECO:0007669"/>
    <property type="project" value="UniProtKB-UniRule"/>
</dbReference>
<keyword evidence="11 15" id="KW-0460">Magnesium</keyword>
<evidence type="ECO:0000256" key="1">
    <source>
        <dbReference type="ARBA" id="ARBA00001946"/>
    </source>
</evidence>
<evidence type="ECO:0000256" key="3">
    <source>
        <dbReference type="ARBA" id="ARBA00004997"/>
    </source>
</evidence>
<dbReference type="PANTHER" id="PTHR11817">
    <property type="entry name" value="PYRUVATE KINASE"/>
    <property type="match status" value="1"/>
</dbReference>
<feature type="domain" description="Pyruvate kinase barrel" evidence="16">
    <location>
        <begin position="1"/>
        <end position="164"/>
    </location>
</feature>
<evidence type="ECO:0000256" key="15">
    <source>
        <dbReference type="RuleBase" id="RU000504"/>
    </source>
</evidence>
<dbReference type="InterPro" id="IPR015795">
    <property type="entry name" value="Pyrv_Knase_C"/>
</dbReference>
<accession>A0A371IJF8</accession>
<dbReference type="PROSITE" id="PS00110">
    <property type="entry name" value="PYRUVATE_KINASE"/>
    <property type="match status" value="1"/>
</dbReference>
<dbReference type="InterPro" id="IPR018209">
    <property type="entry name" value="Pyrv_Knase_AS"/>
</dbReference>
<comment type="cofactor">
    <cofactor evidence="1">
        <name>Mg(2+)</name>
        <dbReference type="ChEBI" id="CHEBI:18420"/>
    </cofactor>
</comment>
<protein>
    <recommendedName>
        <fullName evidence="5 14">Pyruvate kinase</fullName>
        <ecNumber evidence="5 14">2.7.1.40</ecNumber>
    </recommendedName>
</protein>
<evidence type="ECO:0000256" key="10">
    <source>
        <dbReference type="ARBA" id="ARBA00022840"/>
    </source>
</evidence>
<comment type="similarity">
    <text evidence="4 15">Belongs to the pyruvate kinase family.</text>
</comment>
<dbReference type="Pfam" id="PF00224">
    <property type="entry name" value="PK"/>
    <property type="match status" value="1"/>
</dbReference>
<dbReference type="InterPro" id="IPR008279">
    <property type="entry name" value="PEP-util_enz_mobile_dom"/>
</dbReference>
<dbReference type="NCBIfam" id="NF004978">
    <property type="entry name" value="PRK06354.1"/>
    <property type="match status" value="1"/>
</dbReference>
<evidence type="ECO:0000313" key="19">
    <source>
        <dbReference type="EMBL" id="RDY20603.1"/>
    </source>
</evidence>
<evidence type="ECO:0000256" key="6">
    <source>
        <dbReference type="ARBA" id="ARBA00022679"/>
    </source>
</evidence>
<dbReference type="Gene3D" id="3.40.1380.20">
    <property type="entry name" value="Pyruvate kinase, C-terminal domain"/>
    <property type="match status" value="1"/>
</dbReference>
<dbReference type="Gene3D" id="3.20.20.60">
    <property type="entry name" value="Phosphoenolpyruvate-binding domains"/>
    <property type="match status" value="1"/>
</dbReference>
<dbReference type="UniPathway" id="UPA00109">
    <property type="reaction ID" value="UER00188"/>
</dbReference>
<keyword evidence="6 15" id="KW-0808">Transferase</keyword>
<gene>
    <name evidence="19" type="primary">pyk</name>
    <name evidence="19" type="ORF">BBG48_009095</name>
</gene>
<comment type="pathway">
    <text evidence="3 15">Carbohydrate degradation; glycolysis; pyruvate from D-glyceraldehyde 3-phosphate: step 5/5.</text>
</comment>
<dbReference type="STRING" id="1871336.BBG48_08150"/>
<comment type="caution">
    <text evidence="19">The sequence shown here is derived from an EMBL/GenBank/DDBJ whole genome shotgun (WGS) entry which is preliminary data.</text>
</comment>
<evidence type="ECO:0000256" key="7">
    <source>
        <dbReference type="ARBA" id="ARBA00022723"/>
    </source>
</evidence>
<feature type="domain" description="PEP-utilising enzyme mobile" evidence="17">
    <location>
        <begin position="341"/>
        <end position="412"/>
    </location>
</feature>
<dbReference type="AlphaFoldDB" id="A0A371IJF8"/>
<dbReference type="Pfam" id="PF00391">
    <property type="entry name" value="PEP-utilizers"/>
    <property type="match status" value="1"/>
</dbReference>
<evidence type="ECO:0000256" key="14">
    <source>
        <dbReference type="NCBIfam" id="TIGR01064"/>
    </source>
</evidence>
<comment type="cofactor">
    <cofactor evidence="2">
        <name>K(+)</name>
        <dbReference type="ChEBI" id="CHEBI:29103"/>
    </cofactor>
</comment>
<keyword evidence="13 19" id="KW-0670">Pyruvate</keyword>
<evidence type="ECO:0000256" key="5">
    <source>
        <dbReference type="ARBA" id="ARBA00012142"/>
    </source>
</evidence>
<dbReference type="InterPro" id="IPR040442">
    <property type="entry name" value="Pyrv_kinase-like_dom_sf"/>
</dbReference>
<reference evidence="19 20" key="1">
    <citation type="journal article" date="2016" name="Genome Announc.">
        <title>Draft Genome Sequence of Criibacterium bergeronii gen. nov., sp. nov., Strain CCRI-22567T, Isolated from a Vaginal Sample from a Woman with Bacterial Vaginosis.</title>
        <authorList>
            <person name="Maheux A.F."/>
            <person name="Berube E."/>
            <person name="Boudreau D.K."/>
            <person name="Raymond F."/>
            <person name="Corbeil J."/>
            <person name="Roy P.H."/>
            <person name="Boissinot M."/>
            <person name="Omar R.F."/>
        </authorList>
    </citation>
    <scope>NUCLEOTIDE SEQUENCE [LARGE SCALE GENOMIC DNA]</scope>
    <source>
        <strain evidence="19 20">CCRI-22567</strain>
    </source>
</reference>
<dbReference type="RefSeq" id="WP_116170963.1">
    <property type="nucleotide sequence ID" value="NZ_MBEW02000026.1"/>
</dbReference>
<keyword evidence="7" id="KW-0479">Metal-binding</keyword>
<dbReference type="InterPro" id="IPR036637">
    <property type="entry name" value="Phosphohistidine_dom_sf"/>
</dbReference>
<keyword evidence="9 15" id="KW-0418">Kinase</keyword>
<dbReference type="InterPro" id="IPR015793">
    <property type="entry name" value="Pyrv_Knase_brl"/>
</dbReference>
<evidence type="ECO:0000256" key="2">
    <source>
        <dbReference type="ARBA" id="ARBA00001958"/>
    </source>
</evidence>
<dbReference type="InterPro" id="IPR015813">
    <property type="entry name" value="Pyrv/PenolPyrv_kinase-like_dom"/>
</dbReference>
<evidence type="ECO:0000259" key="17">
    <source>
        <dbReference type="Pfam" id="PF00391"/>
    </source>
</evidence>
<dbReference type="NCBIfam" id="TIGR01064">
    <property type="entry name" value="pyruv_kin"/>
    <property type="match status" value="1"/>
</dbReference>
<proteinExistence type="inferred from homology"/>
<keyword evidence="12 15" id="KW-0324">Glycolysis</keyword>
<dbReference type="Pfam" id="PF02887">
    <property type="entry name" value="PK_C"/>
    <property type="match status" value="1"/>
</dbReference>
<dbReference type="SUPFAM" id="SSF52009">
    <property type="entry name" value="Phosphohistidine domain"/>
    <property type="match status" value="1"/>
</dbReference>
<dbReference type="GO" id="GO:0016301">
    <property type="term" value="F:kinase activity"/>
    <property type="evidence" value="ECO:0007669"/>
    <property type="project" value="UniProtKB-KW"/>
</dbReference>
<dbReference type="InterPro" id="IPR001697">
    <property type="entry name" value="Pyr_Knase"/>
</dbReference>
<evidence type="ECO:0000256" key="11">
    <source>
        <dbReference type="ARBA" id="ARBA00022842"/>
    </source>
</evidence>
<evidence type="ECO:0000259" key="18">
    <source>
        <dbReference type="Pfam" id="PF02887"/>
    </source>
</evidence>
<comment type="catalytic activity">
    <reaction evidence="15">
        <text>pyruvate + ATP = phosphoenolpyruvate + ADP + H(+)</text>
        <dbReference type="Rhea" id="RHEA:18157"/>
        <dbReference type="ChEBI" id="CHEBI:15361"/>
        <dbReference type="ChEBI" id="CHEBI:15378"/>
        <dbReference type="ChEBI" id="CHEBI:30616"/>
        <dbReference type="ChEBI" id="CHEBI:58702"/>
        <dbReference type="ChEBI" id="CHEBI:456216"/>
        <dbReference type="EC" id="2.7.1.40"/>
    </reaction>
</comment>
<dbReference type="EMBL" id="MBEW02000026">
    <property type="protein sequence ID" value="RDY20603.1"/>
    <property type="molecule type" value="Genomic_DNA"/>
</dbReference>
<feature type="non-terminal residue" evidence="19">
    <location>
        <position position="1"/>
    </location>
</feature>
<evidence type="ECO:0000256" key="13">
    <source>
        <dbReference type="ARBA" id="ARBA00023317"/>
    </source>
</evidence>
<name>A0A371IJF8_9FIRM</name>
<evidence type="ECO:0000256" key="9">
    <source>
        <dbReference type="ARBA" id="ARBA00022777"/>
    </source>
</evidence>